<dbReference type="EMBL" id="JQCE01000020">
    <property type="protein sequence ID" value="KRO17303.1"/>
    <property type="molecule type" value="Genomic_DNA"/>
</dbReference>
<dbReference type="GO" id="GO:0042597">
    <property type="term" value="C:periplasmic space"/>
    <property type="evidence" value="ECO:0007669"/>
    <property type="project" value="UniProtKB-SubCell"/>
</dbReference>
<comment type="caution">
    <text evidence="7">The sequence shown here is derived from an EMBL/GenBank/DDBJ whole genome shotgun (WGS) entry which is preliminary data.</text>
</comment>
<dbReference type="AlphaFoldDB" id="A0A0R2MUX7"/>
<keyword evidence="2" id="KW-0732">Signal</keyword>
<keyword evidence="3" id="KW-0574">Periplasm</keyword>
<sequence length="601" mass="68598">MFDNPYAMEPTQESYVQHPMDWQVTPNGDPEWLFMLKRQEYLVELLEAYYETDNTAYRDLMKHLLFDWIDNNLTLPDTWRTIDTGIRLLNWTAVIGALQEENQLNADEQQIIDDAVRQQAEYLRTHYTEKFDISNWGVLITTGILVYAARFPKTIEPEVVTWAQSKLDIELDLQVDADGNQWEQSPLYLLEVWRSVLSVYAAQTAAHQDVKPIIVEKSVAMTRLIAQYLKPDMTLVQQGDTDRIRIDSLYNVATALLNLPTLANMQEIFDFGLLALANRTLKFPEKSEHLSTSLLAFGSGNAFWRSSWQTNADYLHIYNGNLGSGHGHAALGHIDLVIDGQDVLVDLGRYTYVDGTERRYLKSPSAHNVMTVDHQAFSRPKDSWKYAYVATPLGIHEIKRPHTQSVVLSYFDSQNQATVTRYVISIPEAKLWATIDMIRAQGHHQWQHYWQVAPQLKVLNNGQQLDLGEEFRLATTSDTVSLSQTLWAPRYNQLEHLSRIETEQDFTNFGIQGTVVGRQSDGVQLISITPTQSGSELAVTTSAAWGINVKLNNGDDFLITLQPDNTIVGRKLFWFDGIEAYGTLNVFKRHNGNVVYHEQIL</sequence>
<comment type="subcellular location">
    <subcellularLocation>
        <location evidence="1">Periplasm</location>
    </subcellularLocation>
</comment>
<protein>
    <submittedName>
        <fullName evidence="7">Heparinase II III-like protein</fullName>
    </submittedName>
</protein>
<dbReference type="PANTHER" id="PTHR39210">
    <property type="entry name" value="HEPARIN-SULFATE LYASE"/>
    <property type="match status" value="1"/>
</dbReference>
<evidence type="ECO:0000256" key="2">
    <source>
        <dbReference type="ARBA" id="ARBA00022729"/>
    </source>
</evidence>
<dbReference type="InterPro" id="IPR008929">
    <property type="entry name" value="Chondroitin_lyas"/>
</dbReference>
<dbReference type="STRING" id="1293598.IV56_GL000423"/>
<evidence type="ECO:0000259" key="5">
    <source>
        <dbReference type="Pfam" id="PF07940"/>
    </source>
</evidence>
<dbReference type="PANTHER" id="PTHR39210:SF1">
    <property type="entry name" value="HEPARIN-SULFATE LYASE"/>
    <property type="match status" value="1"/>
</dbReference>
<dbReference type="SUPFAM" id="SSF48230">
    <property type="entry name" value="Chondroitin AC/alginate lyase"/>
    <property type="match status" value="1"/>
</dbReference>
<accession>A0A0R2MUX7</accession>
<dbReference type="Proteomes" id="UP000050969">
    <property type="component" value="Unassembled WGS sequence"/>
</dbReference>
<evidence type="ECO:0000259" key="6">
    <source>
        <dbReference type="Pfam" id="PF16889"/>
    </source>
</evidence>
<dbReference type="InterPro" id="IPR012480">
    <property type="entry name" value="Hepar_II_III_C"/>
</dbReference>
<feature type="domain" description="Heparin-sulfate lyase N-terminal" evidence="6">
    <location>
        <begin position="16"/>
        <end position="212"/>
    </location>
</feature>
<evidence type="ECO:0000313" key="8">
    <source>
        <dbReference type="Proteomes" id="UP000050969"/>
    </source>
</evidence>
<dbReference type="Gene3D" id="2.70.98.70">
    <property type="match status" value="1"/>
</dbReference>
<dbReference type="GO" id="GO:0016829">
    <property type="term" value="F:lyase activity"/>
    <property type="evidence" value="ECO:0007669"/>
    <property type="project" value="UniProtKB-KW"/>
</dbReference>
<keyword evidence="8" id="KW-1185">Reference proteome</keyword>
<proteinExistence type="predicted"/>
<dbReference type="Pfam" id="PF16889">
    <property type="entry name" value="Hepar_II_III_N"/>
    <property type="match status" value="1"/>
</dbReference>
<evidence type="ECO:0000256" key="1">
    <source>
        <dbReference type="ARBA" id="ARBA00004418"/>
    </source>
</evidence>
<feature type="domain" description="Heparinase II/III-like C-terminal" evidence="5">
    <location>
        <begin position="314"/>
        <end position="499"/>
    </location>
</feature>
<name>A0A0R2MUX7_9LACO</name>
<gene>
    <name evidence="7" type="ORF">IV56_GL000423</name>
</gene>
<evidence type="ECO:0000256" key="3">
    <source>
        <dbReference type="ARBA" id="ARBA00022764"/>
    </source>
</evidence>
<dbReference type="Pfam" id="PF07940">
    <property type="entry name" value="Hepar_II_III_C"/>
    <property type="match status" value="1"/>
</dbReference>
<evidence type="ECO:0000256" key="4">
    <source>
        <dbReference type="ARBA" id="ARBA00023239"/>
    </source>
</evidence>
<organism evidence="7 8">
    <name type="scientific">Lacticaseibacillus saniviri JCM 17471 = DSM 24301</name>
    <dbReference type="NCBI Taxonomy" id="1293598"/>
    <lineage>
        <taxon>Bacteria</taxon>
        <taxon>Bacillati</taxon>
        <taxon>Bacillota</taxon>
        <taxon>Bacilli</taxon>
        <taxon>Lactobacillales</taxon>
        <taxon>Lactobacillaceae</taxon>
        <taxon>Lacticaseibacillus</taxon>
    </lineage>
</organism>
<dbReference type="PATRIC" id="fig|1293598.4.peg.455"/>
<keyword evidence="4" id="KW-0456">Lyase</keyword>
<dbReference type="InterPro" id="IPR031680">
    <property type="entry name" value="Hepar_II_III_N"/>
</dbReference>
<dbReference type="Gene3D" id="1.50.10.100">
    <property type="entry name" value="Chondroitin AC/alginate lyase"/>
    <property type="match status" value="1"/>
</dbReference>
<reference evidence="7 8" key="1">
    <citation type="journal article" date="2015" name="Genome Announc.">
        <title>Expanding the biotechnology potential of lactobacilli through comparative genomics of 213 strains and associated genera.</title>
        <authorList>
            <person name="Sun Z."/>
            <person name="Harris H.M."/>
            <person name="McCann A."/>
            <person name="Guo C."/>
            <person name="Argimon S."/>
            <person name="Zhang W."/>
            <person name="Yang X."/>
            <person name="Jeffery I.B."/>
            <person name="Cooney J.C."/>
            <person name="Kagawa T.F."/>
            <person name="Liu W."/>
            <person name="Song Y."/>
            <person name="Salvetti E."/>
            <person name="Wrobel A."/>
            <person name="Rasinkangas P."/>
            <person name="Parkhill J."/>
            <person name="Rea M.C."/>
            <person name="O'Sullivan O."/>
            <person name="Ritari J."/>
            <person name="Douillard F.P."/>
            <person name="Paul Ross R."/>
            <person name="Yang R."/>
            <person name="Briner A.E."/>
            <person name="Felis G.E."/>
            <person name="de Vos W.M."/>
            <person name="Barrangou R."/>
            <person name="Klaenhammer T.R."/>
            <person name="Caufield P.W."/>
            <person name="Cui Y."/>
            <person name="Zhang H."/>
            <person name="O'Toole P.W."/>
        </authorList>
    </citation>
    <scope>NUCLEOTIDE SEQUENCE [LARGE SCALE GENOMIC DNA]</scope>
    <source>
        <strain evidence="7 8">DSM 24301</strain>
    </source>
</reference>
<evidence type="ECO:0000313" key="7">
    <source>
        <dbReference type="EMBL" id="KRO17303.1"/>
    </source>
</evidence>